<feature type="compositionally biased region" description="Basic residues" evidence="1">
    <location>
        <begin position="1"/>
        <end position="12"/>
    </location>
</feature>
<organism evidence="2 3">
    <name type="scientific">Panagrellus redivivus</name>
    <name type="common">Microworm</name>
    <dbReference type="NCBI Taxonomy" id="6233"/>
    <lineage>
        <taxon>Eukaryota</taxon>
        <taxon>Metazoa</taxon>
        <taxon>Ecdysozoa</taxon>
        <taxon>Nematoda</taxon>
        <taxon>Chromadorea</taxon>
        <taxon>Rhabditida</taxon>
        <taxon>Tylenchina</taxon>
        <taxon>Panagrolaimomorpha</taxon>
        <taxon>Panagrolaimoidea</taxon>
        <taxon>Panagrolaimidae</taxon>
        <taxon>Panagrellus</taxon>
    </lineage>
</organism>
<feature type="region of interest" description="Disordered" evidence="1">
    <location>
        <begin position="1"/>
        <end position="60"/>
    </location>
</feature>
<dbReference type="AlphaFoldDB" id="A0A7E4UZ12"/>
<reference evidence="2" key="1">
    <citation type="journal article" date="2013" name="Genetics">
        <title>The draft genome and transcriptome of Panagrellus redivivus are shaped by the harsh demands of a free-living lifestyle.</title>
        <authorList>
            <person name="Srinivasan J."/>
            <person name="Dillman A.R."/>
            <person name="Macchietto M.G."/>
            <person name="Heikkinen L."/>
            <person name="Lakso M."/>
            <person name="Fracchia K.M."/>
            <person name="Antoshechkin I."/>
            <person name="Mortazavi A."/>
            <person name="Wong G."/>
            <person name="Sternberg P.W."/>
        </authorList>
    </citation>
    <scope>NUCLEOTIDE SEQUENCE [LARGE SCALE GENOMIC DNA]</scope>
    <source>
        <strain evidence="2">MT8872</strain>
    </source>
</reference>
<accession>A0A7E4UZ12</accession>
<evidence type="ECO:0000313" key="2">
    <source>
        <dbReference type="Proteomes" id="UP000492821"/>
    </source>
</evidence>
<name>A0A7E4UZ12_PANRE</name>
<keyword evidence="2" id="KW-1185">Reference proteome</keyword>
<proteinExistence type="predicted"/>
<protein>
    <submittedName>
        <fullName evidence="3">Uncharacterized protein</fullName>
    </submittedName>
</protein>
<evidence type="ECO:0000313" key="3">
    <source>
        <dbReference type="WBParaSite" id="Pan_g14559.t1"/>
    </source>
</evidence>
<evidence type="ECO:0000256" key="1">
    <source>
        <dbReference type="SAM" id="MobiDB-lite"/>
    </source>
</evidence>
<dbReference type="Proteomes" id="UP000492821">
    <property type="component" value="Unassembled WGS sequence"/>
</dbReference>
<reference evidence="3" key="2">
    <citation type="submission" date="2020-10" db="UniProtKB">
        <authorList>
            <consortium name="WormBaseParasite"/>
        </authorList>
    </citation>
    <scope>IDENTIFICATION</scope>
</reference>
<dbReference type="WBParaSite" id="Pan_g14559.t1">
    <property type="protein sequence ID" value="Pan_g14559.t1"/>
    <property type="gene ID" value="Pan_g14559"/>
</dbReference>
<sequence length="140" mass="15954">MPRPRPKFVPIRKLRETGAGPHLETGPQGPRASDSCPQASICRSRAAQPHRRRGRLRTERGSLPARAAIVFAAPRRERRRGLPIFIDFYFHMYIAVGRPISLRPSPSPCRHPLFRPDCNEADRPQLPSERDQFVSPLRTC</sequence>